<dbReference type="Proteomes" id="UP000789831">
    <property type="component" value="Unassembled WGS sequence"/>
</dbReference>
<keyword evidence="3" id="KW-1185">Reference proteome</keyword>
<dbReference type="EMBL" id="CAJVPL010008821">
    <property type="protein sequence ID" value="CAG8675784.1"/>
    <property type="molecule type" value="Genomic_DNA"/>
</dbReference>
<gene>
    <name evidence="2" type="ORF">AGERDE_LOCUS12457</name>
</gene>
<feature type="region of interest" description="Disordered" evidence="1">
    <location>
        <begin position="1"/>
        <end position="30"/>
    </location>
</feature>
<accession>A0A9N9HF69</accession>
<protein>
    <submittedName>
        <fullName evidence="2">12686_t:CDS:1</fullName>
    </submittedName>
</protein>
<evidence type="ECO:0000313" key="2">
    <source>
        <dbReference type="EMBL" id="CAG8675784.1"/>
    </source>
</evidence>
<organism evidence="2 3">
    <name type="scientific">Ambispora gerdemannii</name>
    <dbReference type="NCBI Taxonomy" id="144530"/>
    <lineage>
        <taxon>Eukaryota</taxon>
        <taxon>Fungi</taxon>
        <taxon>Fungi incertae sedis</taxon>
        <taxon>Mucoromycota</taxon>
        <taxon>Glomeromycotina</taxon>
        <taxon>Glomeromycetes</taxon>
        <taxon>Archaeosporales</taxon>
        <taxon>Ambisporaceae</taxon>
        <taxon>Ambispora</taxon>
    </lineage>
</organism>
<reference evidence="2" key="1">
    <citation type="submission" date="2021-06" db="EMBL/GenBank/DDBJ databases">
        <authorList>
            <person name="Kallberg Y."/>
            <person name="Tangrot J."/>
            <person name="Rosling A."/>
        </authorList>
    </citation>
    <scope>NUCLEOTIDE SEQUENCE</scope>
    <source>
        <strain evidence="2">MT106</strain>
    </source>
</reference>
<proteinExistence type="predicted"/>
<evidence type="ECO:0000256" key="1">
    <source>
        <dbReference type="SAM" id="MobiDB-lite"/>
    </source>
</evidence>
<feature type="compositionally biased region" description="Basic residues" evidence="1">
    <location>
        <begin position="17"/>
        <end position="30"/>
    </location>
</feature>
<sequence length="64" mass="7309">AANLQWAKWNPKPNQRSVKKPGGRRRRSQKKIANTVLNGHDICQTPTYVADLDTENTQIFGNEF</sequence>
<dbReference type="AlphaFoldDB" id="A0A9N9HF69"/>
<name>A0A9N9HF69_9GLOM</name>
<feature type="non-terminal residue" evidence="2">
    <location>
        <position position="1"/>
    </location>
</feature>
<evidence type="ECO:0000313" key="3">
    <source>
        <dbReference type="Proteomes" id="UP000789831"/>
    </source>
</evidence>
<comment type="caution">
    <text evidence="2">The sequence shown here is derived from an EMBL/GenBank/DDBJ whole genome shotgun (WGS) entry which is preliminary data.</text>
</comment>